<dbReference type="SUPFAM" id="SSF51658">
    <property type="entry name" value="Xylose isomerase-like"/>
    <property type="match status" value="1"/>
</dbReference>
<dbReference type="InterPro" id="IPR050312">
    <property type="entry name" value="IolE/XylAMocC-like"/>
</dbReference>
<proteinExistence type="predicted"/>
<sequence>MMSRFILTGFSDEASMDIDIQLDVLQENGVNYMEIRGVNDKNVADLTIEEAREIKRKLGKRGVGVSAIGSPIGKIKITDPFEPHLEKFKHVLKLSKIFHTKYIRMFSFFIPEGDNPDNYREEVIRRWKMFLDAAKNYDVILLHENEKSIYGDIPRRCLELTEALKCPQFKLIFDFANFVQCDVKDLMEAYNLLKSEIVYLHIKDALYEGHKVVPAGYGDGQILKILREVKKTSYEGFLSLEPHLGNFKGFAELEQGDVSEGLEDSGPAKFNVAANALRDLLKRL</sequence>
<evidence type="ECO:0000313" key="3">
    <source>
        <dbReference type="Proteomes" id="UP001144256"/>
    </source>
</evidence>
<dbReference type="AlphaFoldDB" id="A0A9W5YEL3"/>
<name>A0A9W5YEL3_9FIRM</name>
<dbReference type="Proteomes" id="UP001144256">
    <property type="component" value="Unassembled WGS sequence"/>
</dbReference>
<organism evidence="2 3">
    <name type="scientific">Vallitalea longa</name>
    <dbReference type="NCBI Taxonomy" id="2936439"/>
    <lineage>
        <taxon>Bacteria</taxon>
        <taxon>Bacillati</taxon>
        <taxon>Bacillota</taxon>
        <taxon>Clostridia</taxon>
        <taxon>Lachnospirales</taxon>
        <taxon>Vallitaleaceae</taxon>
        <taxon>Vallitalea</taxon>
    </lineage>
</organism>
<evidence type="ECO:0000259" key="1">
    <source>
        <dbReference type="Pfam" id="PF01261"/>
    </source>
</evidence>
<dbReference type="Gene3D" id="3.20.20.150">
    <property type="entry name" value="Divalent-metal-dependent TIM barrel enzymes"/>
    <property type="match status" value="1"/>
</dbReference>
<dbReference type="GO" id="GO:0016853">
    <property type="term" value="F:isomerase activity"/>
    <property type="evidence" value="ECO:0007669"/>
    <property type="project" value="UniProtKB-KW"/>
</dbReference>
<dbReference type="InterPro" id="IPR036237">
    <property type="entry name" value="Xyl_isomerase-like_sf"/>
</dbReference>
<keyword evidence="2" id="KW-0413">Isomerase</keyword>
<dbReference type="Pfam" id="PF01261">
    <property type="entry name" value="AP_endonuc_2"/>
    <property type="match status" value="1"/>
</dbReference>
<keyword evidence="3" id="KW-1185">Reference proteome</keyword>
<dbReference type="PANTHER" id="PTHR12110:SF41">
    <property type="entry name" value="INOSOSE DEHYDRATASE"/>
    <property type="match status" value="1"/>
</dbReference>
<evidence type="ECO:0000313" key="2">
    <source>
        <dbReference type="EMBL" id="GKX29788.1"/>
    </source>
</evidence>
<protein>
    <submittedName>
        <fullName evidence="2">Xylose isomerase</fullName>
    </submittedName>
</protein>
<accession>A0A9W5YEL3</accession>
<feature type="domain" description="Xylose isomerase-like TIM barrel" evidence="1">
    <location>
        <begin position="23"/>
        <end position="243"/>
    </location>
</feature>
<dbReference type="InterPro" id="IPR013022">
    <property type="entry name" value="Xyl_isomerase-like_TIM-brl"/>
</dbReference>
<dbReference type="EMBL" id="BRLB01000005">
    <property type="protein sequence ID" value="GKX29788.1"/>
    <property type="molecule type" value="Genomic_DNA"/>
</dbReference>
<reference evidence="2" key="1">
    <citation type="submission" date="2022-06" db="EMBL/GenBank/DDBJ databases">
        <title>Vallitalea longa sp. nov., an anaerobic bacterium isolated from marine sediment.</title>
        <authorList>
            <person name="Hirano S."/>
            <person name="Terahara T."/>
            <person name="Mori K."/>
            <person name="Hamada M."/>
            <person name="Matsumoto R."/>
            <person name="Kobayashi T."/>
        </authorList>
    </citation>
    <scope>NUCLEOTIDE SEQUENCE</scope>
    <source>
        <strain evidence="2">SH18-1</strain>
    </source>
</reference>
<comment type="caution">
    <text evidence="2">The sequence shown here is derived from an EMBL/GenBank/DDBJ whole genome shotgun (WGS) entry which is preliminary data.</text>
</comment>
<gene>
    <name evidence="2" type="ORF">SH1V18_22680</name>
</gene>
<dbReference type="PANTHER" id="PTHR12110">
    <property type="entry name" value="HYDROXYPYRUVATE ISOMERASE"/>
    <property type="match status" value="1"/>
</dbReference>